<sequence length="169" mass="18749">MGDSNVELWPSELSLRLGEQIEKARRDRGMSAVKLAEATNAAGVGIHRVAITRIERGEQAVTVPELVSLGKALNADWVDWLVAAADGVPHLVGKHDPARVDLRAMLITVEEQLETMRHSLFQAEEGPKKLRMPDAFKERLAADAERYRASIASLEDQRNTLREMLGDDD</sequence>
<gene>
    <name evidence="3" type="ORF">MIU77_17250</name>
</gene>
<organism evidence="3 4">
    <name type="scientific">Mycolicibacillus parakoreensis</name>
    <dbReference type="NCBI Taxonomy" id="1069221"/>
    <lineage>
        <taxon>Bacteria</taxon>
        <taxon>Bacillati</taxon>
        <taxon>Actinomycetota</taxon>
        <taxon>Actinomycetes</taxon>
        <taxon>Mycobacteriales</taxon>
        <taxon>Mycobacteriaceae</taxon>
        <taxon>Mycolicibacillus</taxon>
    </lineage>
</organism>
<feature type="coiled-coil region" evidence="1">
    <location>
        <begin position="137"/>
        <end position="164"/>
    </location>
</feature>
<name>A0ABY3U4W2_9MYCO</name>
<dbReference type="Gene3D" id="1.10.260.40">
    <property type="entry name" value="lambda repressor-like DNA-binding domains"/>
    <property type="match status" value="1"/>
</dbReference>
<keyword evidence="1" id="KW-0175">Coiled coil</keyword>
<evidence type="ECO:0000313" key="4">
    <source>
        <dbReference type="Proteomes" id="UP001055200"/>
    </source>
</evidence>
<dbReference type="InterPro" id="IPR001387">
    <property type="entry name" value="Cro/C1-type_HTH"/>
</dbReference>
<dbReference type="RefSeq" id="WP_240170829.1">
    <property type="nucleotide sequence ID" value="NZ_CP092365.1"/>
</dbReference>
<proteinExistence type="predicted"/>
<protein>
    <submittedName>
        <fullName evidence="3">Helix-turn-helix domain-containing protein</fullName>
    </submittedName>
</protein>
<dbReference type="InterPro" id="IPR010982">
    <property type="entry name" value="Lambda_DNA-bd_dom_sf"/>
</dbReference>
<accession>A0ABY3U4W2</accession>
<dbReference type="EMBL" id="CP092365">
    <property type="protein sequence ID" value="ULN52557.1"/>
    <property type="molecule type" value="Genomic_DNA"/>
</dbReference>
<keyword evidence="4" id="KW-1185">Reference proteome</keyword>
<dbReference type="PROSITE" id="PS50943">
    <property type="entry name" value="HTH_CROC1"/>
    <property type="match status" value="1"/>
</dbReference>
<evidence type="ECO:0000259" key="2">
    <source>
        <dbReference type="PROSITE" id="PS50943"/>
    </source>
</evidence>
<dbReference type="Pfam" id="PF01381">
    <property type="entry name" value="HTH_3"/>
    <property type="match status" value="1"/>
</dbReference>
<evidence type="ECO:0000256" key="1">
    <source>
        <dbReference type="SAM" id="Coils"/>
    </source>
</evidence>
<reference evidence="3" key="1">
    <citation type="submission" date="2022-08" db="EMBL/GenBank/DDBJ databases">
        <title>Complete genome sequence of 14 non-tuberculosis mycobacteria type-strains.</title>
        <authorList>
            <person name="Igarashi Y."/>
            <person name="Osugi A."/>
            <person name="Mitarai S."/>
        </authorList>
    </citation>
    <scope>NUCLEOTIDE SEQUENCE</scope>
    <source>
        <strain evidence="3">DSM 45575</strain>
    </source>
</reference>
<dbReference type="CDD" id="cd00093">
    <property type="entry name" value="HTH_XRE"/>
    <property type="match status" value="1"/>
</dbReference>
<dbReference type="SUPFAM" id="SSF47413">
    <property type="entry name" value="lambda repressor-like DNA-binding domains"/>
    <property type="match status" value="1"/>
</dbReference>
<dbReference type="SMART" id="SM00530">
    <property type="entry name" value="HTH_XRE"/>
    <property type="match status" value="1"/>
</dbReference>
<dbReference type="Proteomes" id="UP001055200">
    <property type="component" value="Chromosome"/>
</dbReference>
<evidence type="ECO:0000313" key="3">
    <source>
        <dbReference type="EMBL" id="ULN52557.1"/>
    </source>
</evidence>
<feature type="domain" description="HTH cro/C1-type" evidence="2">
    <location>
        <begin position="21"/>
        <end position="80"/>
    </location>
</feature>